<keyword evidence="2" id="KW-0732">Signal</keyword>
<evidence type="ECO:0000313" key="4">
    <source>
        <dbReference type="Proteomes" id="UP000634136"/>
    </source>
</evidence>
<organism evidence="3 4">
    <name type="scientific">Senna tora</name>
    <dbReference type="NCBI Taxonomy" id="362788"/>
    <lineage>
        <taxon>Eukaryota</taxon>
        <taxon>Viridiplantae</taxon>
        <taxon>Streptophyta</taxon>
        <taxon>Embryophyta</taxon>
        <taxon>Tracheophyta</taxon>
        <taxon>Spermatophyta</taxon>
        <taxon>Magnoliopsida</taxon>
        <taxon>eudicotyledons</taxon>
        <taxon>Gunneridae</taxon>
        <taxon>Pentapetalae</taxon>
        <taxon>rosids</taxon>
        <taxon>fabids</taxon>
        <taxon>Fabales</taxon>
        <taxon>Fabaceae</taxon>
        <taxon>Caesalpinioideae</taxon>
        <taxon>Cassia clade</taxon>
        <taxon>Senna</taxon>
    </lineage>
</organism>
<evidence type="ECO:0000256" key="1">
    <source>
        <dbReference type="SAM" id="MobiDB-lite"/>
    </source>
</evidence>
<name>A0A835CIS2_9FABA</name>
<comment type="caution">
    <text evidence="3">The sequence shown here is derived from an EMBL/GenBank/DDBJ whole genome shotgun (WGS) entry which is preliminary data.</text>
</comment>
<dbReference type="Proteomes" id="UP000634136">
    <property type="component" value="Unassembled WGS sequence"/>
</dbReference>
<protein>
    <submittedName>
        <fullName evidence="3">Uncharacterized protein</fullName>
    </submittedName>
</protein>
<feature type="signal peptide" evidence="2">
    <location>
        <begin position="1"/>
        <end position="18"/>
    </location>
</feature>
<dbReference type="AlphaFoldDB" id="A0A835CIS2"/>
<feature type="region of interest" description="Disordered" evidence="1">
    <location>
        <begin position="121"/>
        <end position="148"/>
    </location>
</feature>
<reference evidence="3" key="1">
    <citation type="submission" date="2020-09" db="EMBL/GenBank/DDBJ databases">
        <title>Genome-Enabled Discovery of Anthraquinone Biosynthesis in Senna tora.</title>
        <authorList>
            <person name="Kang S.-H."/>
            <person name="Pandey R.P."/>
            <person name="Lee C.-M."/>
            <person name="Sim J.-S."/>
            <person name="Jeong J.-T."/>
            <person name="Choi B.-S."/>
            <person name="Jung M."/>
            <person name="Ginzburg D."/>
            <person name="Zhao K."/>
            <person name="Won S.Y."/>
            <person name="Oh T.-J."/>
            <person name="Yu Y."/>
            <person name="Kim N.-H."/>
            <person name="Lee O.R."/>
            <person name="Lee T.-H."/>
            <person name="Bashyal P."/>
            <person name="Kim T.-S."/>
            <person name="Lee W.-H."/>
            <person name="Kawkins C."/>
            <person name="Kim C.-K."/>
            <person name="Kim J.S."/>
            <person name="Ahn B.O."/>
            <person name="Rhee S.Y."/>
            <person name="Sohng J.K."/>
        </authorList>
    </citation>
    <scope>NUCLEOTIDE SEQUENCE</scope>
    <source>
        <tissue evidence="3">Leaf</tissue>
    </source>
</reference>
<feature type="compositionally biased region" description="Polar residues" evidence="1">
    <location>
        <begin position="123"/>
        <end position="142"/>
    </location>
</feature>
<proteinExistence type="predicted"/>
<evidence type="ECO:0000313" key="3">
    <source>
        <dbReference type="EMBL" id="KAF7842791.1"/>
    </source>
</evidence>
<feature type="chain" id="PRO_5032531863" evidence="2">
    <location>
        <begin position="19"/>
        <end position="148"/>
    </location>
</feature>
<gene>
    <name evidence="3" type="ORF">G2W53_005089</name>
</gene>
<accession>A0A835CIS2</accession>
<sequence length="148" mass="16192">MIAMLLMFLLGFGGCGNGRKSEKSMDLDLFSSKSPQSSKDTPSLQPSSYYKLGIQLHAHMEFQIYPNHCISKMQHLSPPQPSGAYTPLQICTLHCNQVHSNLLGLFSNVSLFGYSLDAARSGPTMSEGTTNTSKYEATTDASKQGRHD</sequence>
<evidence type="ECO:0000256" key="2">
    <source>
        <dbReference type="SAM" id="SignalP"/>
    </source>
</evidence>
<keyword evidence="4" id="KW-1185">Reference proteome</keyword>
<dbReference type="EMBL" id="JAAIUW010000002">
    <property type="protein sequence ID" value="KAF7842791.1"/>
    <property type="molecule type" value="Genomic_DNA"/>
</dbReference>